<proteinExistence type="predicted"/>
<organism evidence="2">
    <name type="scientific">Acerihabitans sp. KWT182</name>
    <dbReference type="NCBI Taxonomy" id="3157919"/>
    <lineage>
        <taxon>Bacteria</taxon>
        <taxon>Pseudomonadati</taxon>
        <taxon>Pseudomonadota</taxon>
        <taxon>Gammaproteobacteria</taxon>
        <taxon>Enterobacterales</taxon>
        <taxon>Pectobacteriaceae</taxon>
        <taxon>Acerihabitans</taxon>
    </lineage>
</organism>
<gene>
    <name evidence="2" type="ORF">ABK905_20580</name>
</gene>
<accession>A0AAU7Q7D3</accession>
<evidence type="ECO:0000313" key="2">
    <source>
        <dbReference type="EMBL" id="XBS68924.1"/>
    </source>
</evidence>
<dbReference type="EMBL" id="CP157947">
    <property type="protein sequence ID" value="XBS68924.1"/>
    <property type="molecule type" value="Genomic_DNA"/>
</dbReference>
<name>A0AAU7Q7D3_9GAMM</name>
<reference evidence="2" key="1">
    <citation type="submission" date="2024-06" db="EMBL/GenBank/DDBJ databases">
        <authorList>
            <person name="Coelho C."/>
            <person name="Bento M."/>
            <person name="Garcia E."/>
            <person name="Camelo A."/>
            <person name="Brandao I."/>
            <person name="Espirito Santo C."/>
            <person name="Trovao J."/>
            <person name="Verissimo A."/>
            <person name="Costa J."/>
            <person name="Tiago I."/>
        </authorList>
    </citation>
    <scope>NUCLEOTIDE SEQUENCE</scope>
    <source>
        <strain evidence="2">KWT182</strain>
    </source>
</reference>
<feature type="region of interest" description="Disordered" evidence="1">
    <location>
        <begin position="41"/>
        <end position="71"/>
    </location>
</feature>
<evidence type="ECO:0000256" key="1">
    <source>
        <dbReference type="SAM" id="MobiDB-lite"/>
    </source>
</evidence>
<protein>
    <submittedName>
        <fullName evidence="2">Uncharacterized protein</fullName>
    </submittedName>
</protein>
<dbReference type="AlphaFoldDB" id="A0AAU7Q7D3"/>
<sequence length="71" mass="7530">MDIDALLASQNPDDLRSLALKLLSENQAQEEAAATLRSALERQTEKKSGISALYPATGKGAENGSSLAFRP</sequence>